<name>A0A4T2BVD4_9MICO</name>
<sequence>MADGAVRQAIYSWFNTASIPGLQKVYQELPWWIDGNDWVLTSDAWWGAIGIVHLEDSKESRLTLGAAAGGSKMVEHTVALIVRYQYEIPANLPAGQEEDAWVTPLDVIIDGIKDRIRSSPTLGTTVGNEFFPGPGQYANGVVWQAGQDNDDIRVTRDMPLFDDGRVWTWTRVDFNVREIIQA</sequence>
<gene>
    <name evidence="1" type="ORF">D4765_11810</name>
</gene>
<organism evidence="1 2">
    <name type="scientific">Subtercola vilae</name>
    <dbReference type="NCBI Taxonomy" id="2056433"/>
    <lineage>
        <taxon>Bacteria</taxon>
        <taxon>Bacillati</taxon>
        <taxon>Actinomycetota</taxon>
        <taxon>Actinomycetes</taxon>
        <taxon>Micrococcales</taxon>
        <taxon>Microbacteriaceae</taxon>
        <taxon>Subtercola</taxon>
    </lineage>
</organism>
<reference evidence="1 2" key="1">
    <citation type="journal article" date="2019" name="Microorganisms">
        <title>Systematic Affiliation and Genome Analysis of Subtercola vilae DB165(T) with Particular Emphasis on Cold Adaptation of an Isolate from a High-Altitude Cold Volcano Lake.</title>
        <authorList>
            <person name="Villalobos A.S."/>
            <person name="Wiese J."/>
            <person name="Imhoff J.F."/>
            <person name="Dorador C."/>
            <person name="Keller A."/>
            <person name="Hentschel U."/>
        </authorList>
    </citation>
    <scope>NUCLEOTIDE SEQUENCE [LARGE SCALE GENOMIC DNA]</scope>
    <source>
        <strain evidence="1 2">DB165</strain>
    </source>
</reference>
<proteinExistence type="predicted"/>
<protein>
    <submittedName>
        <fullName evidence="1">Uncharacterized protein</fullName>
    </submittedName>
</protein>
<comment type="caution">
    <text evidence="1">The sequence shown here is derived from an EMBL/GenBank/DDBJ whole genome shotgun (WGS) entry which is preliminary data.</text>
</comment>
<dbReference type="EMBL" id="QYRT01000022">
    <property type="protein sequence ID" value="TIH34972.1"/>
    <property type="molecule type" value="Genomic_DNA"/>
</dbReference>
<accession>A0A4T2BVD4</accession>
<keyword evidence="2" id="KW-1185">Reference proteome</keyword>
<dbReference type="AlphaFoldDB" id="A0A4T2BVD4"/>
<evidence type="ECO:0000313" key="2">
    <source>
        <dbReference type="Proteomes" id="UP000306192"/>
    </source>
</evidence>
<dbReference type="Proteomes" id="UP000306192">
    <property type="component" value="Unassembled WGS sequence"/>
</dbReference>
<dbReference type="RefSeq" id="WP_136642500.1">
    <property type="nucleotide sequence ID" value="NZ_QYRT01000022.1"/>
</dbReference>
<evidence type="ECO:0000313" key="1">
    <source>
        <dbReference type="EMBL" id="TIH34972.1"/>
    </source>
</evidence>